<evidence type="ECO:0000313" key="1">
    <source>
        <dbReference type="EMBL" id="MPW23071.1"/>
    </source>
</evidence>
<reference evidence="1 2" key="1">
    <citation type="submission" date="2019-10" db="EMBL/GenBank/DDBJ databases">
        <title>Paraburkholderia sp. isolated from nodules of Mimosa pudica from Brazilian Atlantic Forest soils.</title>
        <authorList>
            <person name="Paulitsch F."/>
            <person name="Hungria M."/>
            <person name="Dall'Agnol R."/>
        </authorList>
    </citation>
    <scope>NUCLEOTIDE SEQUENCE [LARGE SCALE GENOMIC DNA]</scope>
    <source>
        <strain evidence="1 2">CNPSo 3157</strain>
    </source>
</reference>
<dbReference type="RefSeq" id="WP_152767619.1">
    <property type="nucleotide sequence ID" value="NZ_WHNP01000090.1"/>
</dbReference>
<keyword evidence="2" id="KW-1185">Reference proteome</keyword>
<dbReference type="EMBL" id="WHNP01000090">
    <property type="protein sequence ID" value="MPW23071.1"/>
    <property type="molecule type" value="Genomic_DNA"/>
</dbReference>
<accession>A0A7X1NKC0</accession>
<gene>
    <name evidence="1" type="ORF">GCT13_41440</name>
</gene>
<evidence type="ECO:0000313" key="2">
    <source>
        <dbReference type="Proteomes" id="UP000484381"/>
    </source>
</evidence>
<comment type="caution">
    <text evidence="1">The sequence shown here is derived from an EMBL/GenBank/DDBJ whole genome shotgun (WGS) entry which is preliminary data.</text>
</comment>
<proteinExistence type="predicted"/>
<dbReference type="AlphaFoldDB" id="A0A7X1NKC0"/>
<protein>
    <submittedName>
        <fullName evidence="1">DUF1311 domain-containing protein</fullName>
    </submittedName>
</protein>
<sequence>MAEEDFASLRPGKLRHRHNAALSTTPLKARKRSMRLAPAIGLFALTARRLTLIGAGLLCLTIRSAMAADTAEAMYQQCRSKPSIAEQRDCFPAVVRQSEFELAAAEKKARADMVELESISAGSRAVHPVLAFDGAAHTFRAFRDAESRRVQASYGSGNGGDLSAYATCIEMNIARARLLASEAGTR</sequence>
<name>A0A7X1NKC0_9BURK</name>
<organism evidence="1 2">
    <name type="scientific">Paraburkholderia franconis</name>
    <dbReference type="NCBI Taxonomy" id="2654983"/>
    <lineage>
        <taxon>Bacteria</taxon>
        <taxon>Pseudomonadati</taxon>
        <taxon>Pseudomonadota</taxon>
        <taxon>Betaproteobacteria</taxon>
        <taxon>Burkholderiales</taxon>
        <taxon>Burkholderiaceae</taxon>
        <taxon>Paraburkholderia</taxon>
    </lineage>
</organism>
<dbReference type="Proteomes" id="UP000484381">
    <property type="component" value="Unassembled WGS sequence"/>
</dbReference>